<name>A0ABQ9Y3E0_9EUKA</name>
<keyword evidence="3" id="KW-1185">Reference proteome</keyword>
<evidence type="ECO:0000313" key="2">
    <source>
        <dbReference type="EMBL" id="KAK2958251.1"/>
    </source>
</evidence>
<feature type="compositionally biased region" description="Basic residues" evidence="1">
    <location>
        <begin position="205"/>
        <end position="227"/>
    </location>
</feature>
<gene>
    <name evidence="2" type="ORF">BLNAU_6738</name>
</gene>
<sequence>MILLALLSCIHPENETNVTFPEPITKFAFISTNQNKAAAGNRDAVDLLFCASKQALNVTAKFVGLTTFRPICLNLTQDKTCWACRNRVGISDEATIIGPSFAVQFNDTEKPTIYLPSQFPNHRIRIVPYTRKEQILFIVSISTLLAHAVFFTYRCYKCCLKDEPFFPCSRSEPAECQHNDDCDDDFVDDDSSRHHKSDKQEFRRPGTHHHHTHTSKQHKHANPKQHVHNTEFKRD</sequence>
<comment type="caution">
    <text evidence="2">The sequence shown here is derived from an EMBL/GenBank/DDBJ whole genome shotgun (WGS) entry which is preliminary data.</text>
</comment>
<protein>
    <submittedName>
        <fullName evidence="2">Uncharacterized protein</fullName>
    </submittedName>
</protein>
<reference evidence="2 3" key="1">
    <citation type="journal article" date="2022" name="bioRxiv">
        <title>Genomics of Preaxostyla Flagellates Illuminates Evolutionary Transitions and the Path Towards Mitochondrial Loss.</title>
        <authorList>
            <person name="Novak L.V.F."/>
            <person name="Treitli S.C."/>
            <person name="Pyrih J."/>
            <person name="Halakuc P."/>
            <person name="Pipaliya S.V."/>
            <person name="Vacek V."/>
            <person name="Brzon O."/>
            <person name="Soukal P."/>
            <person name="Eme L."/>
            <person name="Dacks J.B."/>
            <person name="Karnkowska A."/>
            <person name="Elias M."/>
            <person name="Hampl V."/>
        </authorList>
    </citation>
    <scope>NUCLEOTIDE SEQUENCE [LARGE SCALE GENOMIC DNA]</scope>
    <source>
        <strain evidence="2">NAU3</strain>
        <tissue evidence="2">Gut</tissue>
    </source>
</reference>
<dbReference type="Proteomes" id="UP001281761">
    <property type="component" value="Unassembled WGS sequence"/>
</dbReference>
<accession>A0ABQ9Y3E0</accession>
<dbReference type="EMBL" id="JARBJD010000039">
    <property type="protein sequence ID" value="KAK2958251.1"/>
    <property type="molecule type" value="Genomic_DNA"/>
</dbReference>
<feature type="region of interest" description="Disordered" evidence="1">
    <location>
        <begin position="188"/>
        <end position="235"/>
    </location>
</feature>
<proteinExistence type="predicted"/>
<organism evidence="2 3">
    <name type="scientific">Blattamonas nauphoetae</name>
    <dbReference type="NCBI Taxonomy" id="2049346"/>
    <lineage>
        <taxon>Eukaryota</taxon>
        <taxon>Metamonada</taxon>
        <taxon>Preaxostyla</taxon>
        <taxon>Oxymonadida</taxon>
        <taxon>Blattamonas</taxon>
    </lineage>
</organism>
<evidence type="ECO:0000256" key="1">
    <source>
        <dbReference type="SAM" id="MobiDB-lite"/>
    </source>
</evidence>
<evidence type="ECO:0000313" key="3">
    <source>
        <dbReference type="Proteomes" id="UP001281761"/>
    </source>
</evidence>